<reference evidence="3 4" key="1">
    <citation type="submission" date="2015-02" db="EMBL/GenBank/DDBJ databases">
        <title>Draft genome sequences of ten Microbacterium spp. with emphasis on heavy metal contaminated environments.</title>
        <authorList>
            <person name="Corretto E."/>
        </authorList>
    </citation>
    <scope>NUCLEOTIDE SEQUENCE [LARGE SCALE GENOMIC DNA]</scope>
    <source>
        <strain evidence="3 4">DSM 18659</strain>
    </source>
</reference>
<dbReference type="AlphaFoldDB" id="A0A0F0LVS9"/>
<organism evidence="3 4">
    <name type="scientific">Microbacterium ginsengisoli</name>
    <dbReference type="NCBI Taxonomy" id="400772"/>
    <lineage>
        <taxon>Bacteria</taxon>
        <taxon>Bacillati</taxon>
        <taxon>Actinomycetota</taxon>
        <taxon>Actinomycetes</taxon>
        <taxon>Micrococcales</taxon>
        <taxon>Microbacteriaceae</taxon>
        <taxon>Microbacterium</taxon>
    </lineage>
</organism>
<dbReference type="SUPFAM" id="SSF55729">
    <property type="entry name" value="Acyl-CoA N-acyltransferases (Nat)"/>
    <property type="match status" value="1"/>
</dbReference>
<dbReference type="Pfam" id="PF00583">
    <property type="entry name" value="Acetyltransf_1"/>
    <property type="match status" value="1"/>
</dbReference>
<dbReference type="RefSeq" id="WP_045247669.1">
    <property type="nucleotide sequence ID" value="NZ_DAIQHQ010000007.1"/>
</dbReference>
<evidence type="ECO:0000313" key="4">
    <source>
        <dbReference type="Proteomes" id="UP000033451"/>
    </source>
</evidence>
<evidence type="ECO:0000259" key="2">
    <source>
        <dbReference type="PROSITE" id="PS51186"/>
    </source>
</evidence>
<sequence length="197" mass="21522">MPSIEILPADASRFDDAQHALSGGGDGRSCQCGWWTMPNTDWQRTSPDERRERLRDELPEPDAASPAPALIAYVDGEAAGWVRVGPRTRQVRIGRTKNLQPVADPAWDDPTVWAVSCFVVRREHRGLGLNARLLDAAIAHARDHGARLLEGYPTDTTVVEKRANELFKGVLSTFLAAGFTETGRATPSVVVVARDLA</sequence>
<dbReference type="InterPro" id="IPR016181">
    <property type="entry name" value="Acyl_CoA_acyltransferase"/>
</dbReference>
<dbReference type="InterPro" id="IPR000182">
    <property type="entry name" value="GNAT_dom"/>
</dbReference>
<accession>A0A0F0LVS9</accession>
<dbReference type="OrthoDB" id="3239945at2"/>
<dbReference type="PATRIC" id="fig|400772.4.peg.1764"/>
<proteinExistence type="predicted"/>
<dbReference type="Gene3D" id="3.40.630.30">
    <property type="match status" value="1"/>
</dbReference>
<protein>
    <submittedName>
        <fullName evidence="3">Acetyltransferase (GNAT) family protein</fullName>
    </submittedName>
</protein>
<dbReference type="EMBL" id="JYIY01000074">
    <property type="protein sequence ID" value="KJL36410.1"/>
    <property type="molecule type" value="Genomic_DNA"/>
</dbReference>
<feature type="compositionally biased region" description="Basic and acidic residues" evidence="1">
    <location>
        <begin position="46"/>
        <end position="58"/>
    </location>
</feature>
<evidence type="ECO:0000313" key="3">
    <source>
        <dbReference type="EMBL" id="KJL36410.1"/>
    </source>
</evidence>
<name>A0A0F0LVS9_9MICO</name>
<dbReference type="GO" id="GO:0016747">
    <property type="term" value="F:acyltransferase activity, transferring groups other than amino-acyl groups"/>
    <property type="evidence" value="ECO:0007669"/>
    <property type="project" value="InterPro"/>
</dbReference>
<dbReference type="PROSITE" id="PS51186">
    <property type="entry name" value="GNAT"/>
    <property type="match status" value="1"/>
</dbReference>
<dbReference type="CDD" id="cd04301">
    <property type="entry name" value="NAT_SF"/>
    <property type="match status" value="1"/>
</dbReference>
<keyword evidence="4" id="KW-1185">Reference proteome</keyword>
<gene>
    <name evidence="3" type="ORF">RR49_01745</name>
</gene>
<dbReference type="Proteomes" id="UP000033451">
    <property type="component" value="Unassembled WGS sequence"/>
</dbReference>
<feature type="domain" description="N-acetyltransferase" evidence="2">
    <location>
        <begin position="32"/>
        <end position="197"/>
    </location>
</feature>
<keyword evidence="3" id="KW-0808">Transferase</keyword>
<dbReference type="STRING" id="400772.RR49_01745"/>
<evidence type="ECO:0000256" key="1">
    <source>
        <dbReference type="SAM" id="MobiDB-lite"/>
    </source>
</evidence>
<feature type="region of interest" description="Disordered" evidence="1">
    <location>
        <begin position="38"/>
        <end position="64"/>
    </location>
</feature>
<comment type="caution">
    <text evidence="3">The sequence shown here is derived from an EMBL/GenBank/DDBJ whole genome shotgun (WGS) entry which is preliminary data.</text>
</comment>